<proteinExistence type="predicted"/>
<feature type="transmembrane region" description="Helical" evidence="1">
    <location>
        <begin position="313"/>
        <end position="336"/>
    </location>
</feature>
<dbReference type="PANTHER" id="PTHR37814:SF1">
    <property type="entry name" value="MEMBRANE PROTEIN"/>
    <property type="match status" value="1"/>
</dbReference>
<organism evidence="2 3">
    <name type="scientific">Allosphingosinicella deserti</name>
    <dbReference type="NCBI Taxonomy" id="2116704"/>
    <lineage>
        <taxon>Bacteria</taxon>
        <taxon>Pseudomonadati</taxon>
        <taxon>Pseudomonadota</taxon>
        <taxon>Alphaproteobacteria</taxon>
        <taxon>Sphingomonadales</taxon>
        <taxon>Sphingomonadaceae</taxon>
        <taxon>Allosphingosinicella</taxon>
    </lineage>
</organism>
<dbReference type="Proteomes" id="UP000241167">
    <property type="component" value="Unassembled WGS sequence"/>
</dbReference>
<keyword evidence="3" id="KW-1185">Reference proteome</keyword>
<gene>
    <name evidence="2" type="ORF">C7I55_19185</name>
</gene>
<dbReference type="EMBL" id="PXYI01000006">
    <property type="protein sequence ID" value="PSJ38548.1"/>
    <property type="molecule type" value="Genomic_DNA"/>
</dbReference>
<feature type="transmembrane region" description="Helical" evidence="1">
    <location>
        <begin position="125"/>
        <end position="145"/>
    </location>
</feature>
<dbReference type="InterPro" id="IPR038728">
    <property type="entry name" value="YkvI-like"/>
</dbReference>
<feature type="transmembrane region" description="Helical" evidence="1">
    <location>
        <begin position="224"/>
        <end position="248"/>
    </location>
</feature>
<dbReference type="PANTHER" id="PTHR37814">
    <property type="entry name" value="CONSERVED MEMBRANE PROTEIN"/>
    <property type="match status" value="1"/>
</dbReference>
<reference evidence="2 3" key="1">
    <citation type="submission" date="2018-03" db="EMBL/GenBank/DDBJ databases">
        <title>The draft genome of Sphingosinicella sp. GL-C-18.</title>
        <authorList>
            <person name="Liu L."/>
            <person name="Li L."/>
            <person name="Liang L."/>
            <person name="Zhang X."/>
            <person name="Wang T."/>
        </authorList>
    </citation>
    <scope>NUCLEOTIDE SEQUENCE [LARGE SCALE GENOMIC DNA]</scope>
    <source>
        <strain evidence="2 3">GL-C-18</strain>
    </source>
</reference>
<feature type="transmembrane region" description="Helical" evidence="1">
    <location>
        <begin position="342"/>
        <end position="364"/>
    </location>
</feature>
<comment type="caution">
    <text evidence="2">The sequence shown here is derived from an EMBL/GenBank/DDBJ whole genome shotgun (WGS) entry which is preliminary data.</text>
</comment>
<evidence type="ECO:0000256" key="1">
    <source>
        <dbReference type="SAM" id="Phobius"/>
    </source>
</evidence>
<dbReference type="OrthoDB" id="5444697at2"/>
<sequence length="379" mass="40062">MARAEPGSGSWFERFLLPGLAFKGVVIGGGYATGREIAEFFLGSGPVGGLMGLVLAMAIWSAVCALTFVFAVAVGAQDYRTFFRALLGPFWILFEIVYVLLMILVLAVMAAAAGSIGEASLGAPAWTGTFALMAATIAVTTLGTATAERMFRYSSSVIYIVYAVFILLALAAFGDRVGPHLALAVPTTGWIAGGTTYAGYNLIGAVAVVPFLRHISRRRDAAIAGLVAGPLAMVPAIFFFLAMIAWYPEVGAATLPSDFLLQRIGAPWFAILFQLMIFCALLETGVGMVNALIERLDEALRGRGRRFPLAGRLGASALLVVGSGTIAAWFGLIDLIARGYGAFGYIMLVVFVLPLATIGLARLLRRDRPIPVLAAGDRP</sequence>
<dbReference type="PRINTS" id="PR00173">
    <property type="entry name" value="EDTRNSPORT"/>
</dbReference>
<evidence type="ECO:0008006" key="4">
    <source>
        <dbReference type="Google" id="ProtNLM"/>
    </source>
</evidence>
<keyword evidence="1" id="KW-0812">Transmembrane</keyword>
<dbReference type="AlphaFoldDB" id="A0A2P7QKR8"/>
<feature type="transmembrane region" description="Helical" evidence="1">
    <location>
        <begin position="86"/>
        <end position="113"/>
    </location>
</feature>
<feature type="transmembrane region" description="Helical" evidence="1">
    <location>
        <begin position="157"/>
        <end position="174"/>
    </location>
</feature>
<keyword evidence="1" id="KW-0472">Membrane</keyword>
<evidence type="ECO:0000313" key="2">
    <source>
        <dbReference type="EMBL" id="PSJ38548.1"/>
    </source>
</evidence>
<feature type="transmembrane region" description="Helical" evidence="1">
    <location>
        <begin position="194"/>
        <end position="212"/>
    </location>
</feature>
<keyword evidence="1" id="KW-1133">Transmembrane helix</keyword>
<feature type="transmembrane region" description="Helical" evidence="1">
    <location>
        <begin position="268"/>
        <end position="293"/>
    </location>
</feature>
<name>A0A2P7QKR8_9SPHN</name>
<protein>
    <recommendedName>
        <fullName evidence="4">Membrane protein YkvI</fullName>
    </recommendedName>
</protein>
<accession>A0A2P7QKR8</accession>
<evidence type="ECO:0000313" key="3">
    <source>
        <dbReference type="Proteomes" id="UP000241167"/>
    </source>
</evidence>
<feature type="transmembrane region" description="Helical" evidence="1">
    <location>
        <begin position="50"/>
        <end position="74"/>
    </location>
</feature>